<dbReference type="PROSITE" id="PS51273">
    <property type="entry name" value="GATASE_TYPE_1"/>
    <property type="match status" value="1"/>
</dbReference>
<gene>
    <name evidence="15" type="primary">pyrG</name>
    <name evidence="15" type="ORF">JW744_00175</name>
</gene>
<dbReference type="GO" id="GO:0003883">
    <property type="term" value="F:CTP synthase activity"/>
    <property type="evidence" value="ECO:0007669"/>
    <property type="project" value="UniProtKB-EC"/>
</dbReference>
<dbReference type="GO" id="GO:0005524">
    <property type="term" value="F:ATP binding"/>
    <property type="evidence" value="ECO:0007669"/>
    <property type="project" value="UniProtKB-KW"/>
</dbReference>
<comment type="pathway">
    <text evidence="1">Pyrimidine metabolism; CTP biosynthesis via de novo pathway; CTP from UDP: step 2/2.</text>
</comment>
<dbReference type="Proteomes" id="UP000809243">
    <property type="component" value="Unassembled WGS sequence"/>
</dbReference>
<name>A0A938YWA7_9ARCH</name>
<dbReference type="InterPro" id="IPR029062">
    <property type="entry name" value="Class_I_gatase-like"/>
</dbReference>
<dbReference type="EMBL" id="JAFGDB010000004">
    <property type="protein sequence ID" value="MBN2066866.1"/>
    <property type="molecule type" value="Genomic_DNA"/>
</dbReference>
<keyword evidence="7" id="KW-0067">ATP-binding</keyword>
<dbReference type="InterPro" id="IPR017456">
    <property type="entry name" value="CTP_synthase_N"/>
</dbReference>
<dbReference type="GO" id="GO:0046872">
    <property type="term" value="F:metal ion binding"/>
    <property type="evidence" value="ECO:0007669"/>
    <property type="project" value="UniProtKB-KW"/>
</dbReference>
<evidence type="ECO:0000259" key="13">
    <source>
        <dbReference type="Pfam" id="PF00117"/>
    </source>
</evidence>
<dbReference type="NCBIfam" id="TIGR00337">
    <property type="entry name" value="PyrG"/>
    <property type="match status" value="1"/>
</dbReference>
<keyword evidence="4 15" id="KW-0436">Ligase</keyword>
<protein>
    <recommendedName>
        <fullName evidence="12">CTP synthase</fullName>
        <ecNumber evidence="3">6.3.4.2</ecNumber>
    </recommendedName>
</protein>
<proteinExistence type="inferred from homology"/>
<evidence type="ECO:0000256" key="7">
    <source>
        <dbReference type="ARBA" id="ARBA00022840"/>
    </source>
</evidence>
<keyword evidence="8" id="KW-0460">Magnesium</keyword>
<comment type="catalytic activity">
    <reaction evidence="11">
        <text>UTP + L-glutamine + ATP + H2O = CTP + L-glutamate + ADP + phosphate + 2 H(+)</text>
        <dbReference type="Rhea" id="RHEA:26426"/>
        <dbReference type="ChEBI" id="CHEBI:15377"/>
        <dbReference type="ChEBI" id="CHEBI:15378"/>
        <dbReference type="ChEBI" id="CHEBI:29985"/>
        <dbReference type="ChEBI" id="CHEBI:30616"/>
        <dbReference type="ChEBI" id="CHEBI:37563"/>
        <dbReference type="ChEBI" id="CHEBI:43474"/>
        <dbReference type="ChEBI" id="CHEBI:46398"/>
        <dbReference type="ChEBI" id="CHEBI:58359"/>
        <dbReference type="ChEBI" id="CHEBI:456216"/>
        <dbReference type="EC" id="6.3.4.2"/>
    </reaction>
</comment>
<dbReference type="PANTHER" id="PTHR11550">
    <property type="entry name" value="CTP SYNTHASE"/>
    <property type="match status" value="1"/>
</dbReference>
<comment type="similarity">
    <text evidence="2">Belongs to the CTP synthase family.</text>
</comment>
<evidence type="ECO:0000256" key="5">
    <source>
        <dbReference type="ARBA" id="ARBA00022723"/>
    </source>
</evidence>
<dbReference type="CDD" id="cd03113">
    <property type="entry name" value="CTPS_N"/>
    <property type="match status" value="1"/>
</dbReference>
<dbReference type="EC" id="6.3.4.2" evidence="3"/>
<dbReference type="InterPro" id="IPR027417">
    <property type="entry name" value="P-loop_NTPase"/>
</dbReference>
<organism evidence="15 16">
    <name type="scientific">Candidatus Iainarchaeum sp</name>
    <dbReference type="NCBI Taxonomy" id="3101447"/>
    <lineage>
        <taxon>Archaea</taxon>
        <taxon>Candidatus Iainarchaeota</taxon>
        <taxon>Candidatus Iainarchaeia</taxon>
        <taxon>Candidatus Iainarchaeales</taxon>
        <taxon>Candidatus Iainarchaeaceae</taxon>
        <taxon>Candidatus Iainarchaeum</taxon>
    </lineage>
</organism>
<evidence type="ECO:0000256" key="12">
    <source>
        <dbReference type="ARBA" id="ARBA00070745"/>
    </source>
</evidence>
<evidence type="ECO:0000313" key="15">
    <source>
        <dbReference type="EMBL" id="MBN2066866.1"/>
    </source>
</evidence>
<dbReference type="GO" id="GO:0019856">
    <property type="term" value="P:pyrimidine nucleobase biosynthetic process"/>
    <property type="evidence" value="ECO:0007669"/>
    <property type="project" value="TreeGrafter"/>
</dbReference>
<evidence type="ECO:0000256" key="11">
    <source>
        <dbReference type="ARBA" id="ARBA00047781"/>
    </source>
</evidence>
<dbReference type="FunFam" id="3.40.50.300:FF:000009">
    <property type="entry name" value="CTP synthase"/>
    <property type="match status" value="1"/>
</dbReference>
<keyword evidence="6" id="KW-0547">Nucleotide-binding</keyword>
<feature type="domain" description="CTP synthase N-terminal" evidence="14">
    <location>
        <begin position="11"/>
        <end position="275"/>
    </location>
</feature>
<keyword evidence="9" id="KW-0315">Glutamine amidotransferase</keyword>
<evidence type="ECO:0000256" key="2">
    <source>
        <dbReference type="ARBA" id="ARBA00007533"/>
    </source>
</evidence>
<dbReference type="Gene3D" id="3.40.50.880">
    <property type="match status" value="1"/>
</dbReference>
<accession>A0A938YWA7</accession>
<dbReference type="AlphaFoldDB" id="A0A938YWA7"/>
<feature type="domain" description="Glutamine amidotransferase" evidence="13">
    <location>
        <begin position="316"/>
        <end position="531"/>
    </location>
</feature>
<keyword evidence="10" id="KW-0665">Pyrimidine biosynthesis</keyword>
<dbReference type="SUPFAM" id="SSF52540">
    <property type="entry name" value="P-loop containing nucleoside triphosphate hydrolases"/>
    <property type="match status" value="1"/>
</dbReference>
<dbReference type="GO" id="GO:0042802">
    <property type="term" value="F:identical protein binding"/>
    <property type="evidence" value="ECO:0007669"/>
    <property type="project" value="TreeGrafter"/>
</dbReference>
<evidence type="ECO:0000256" key="3">
    <source>
        <dbReference type="ARBA" id="ARBA00012291"/>
    </source>
</evidence>
<comment type="caution">
    <text evidence="15">The sequence shown here is derived from an EMBL/GenBank/DDBJ whole genome shotgun (WGS) entry which is preliminary data.</text>
</comment>
<keyword evidence="5" id="KW-0479">Metal-binding</keyword>
<evidence type="ECO:0000256" key="6">
    <source>
        <dbReference type="ARBA" id="ARBA00022741"/>
    </source>
</evidence>
<evidence type="ECO:0000256" key="4">
    <source>
        <dbReference type="ARBA" id="ARBA00022598"/>
    </source>
</evidence>
<evidence type="ECO:0000256" key="10">
    <source>
        <dbReference type="ARBA" id="ARBA00022975"/>
    </source>
</evidence>
<dbReference type="CDD" id="cd01746">
    <property type="entry name" value="GATase1_CTP_Synthase"/>
    <property type="match status" value="1"/>
</dbReference>
<dbReference type="GO" id="GO:0097268">
    <property type="term" value="C:cytoophidium"/>
    <property type="evidence" value="ECO:0007669"/>
    <property type="project" value="UniProtKB-ARBA"/>
</dbReference>
<sequence length="533" mass="59473">MPKDYKPGKTKYVVITGSVISGIGKGTISSSLSKLLQDRGLNVEPIKLEAYLNVDSGTLNPFRHGEVFVLDDGAETDLDLGTYERSLDKNLSGENFVTSGKIYQRIIEKERSGKYLGRDVQFIPHVTGEIKIVLRNLAVKTKADVILIEIGGTVGDYENMFALEALRELHYEEGHENVCFINITYIMQPRSLGEQKSKAAQLGIKRLIEMGIQPDVIVCRSESKLQETIKKKISLNVNVPMEMVFGCHDVSNIYGLPLSLRKMGFDEAVLKMLELEKRFKSNGNKALKEWTKKTSVQGKAKPVTIGIAGKYTGSSDTYISILKALEHCSFKLNRRAKVKWIDTTDLNSKEKVKKALADVDGVIVPGGFGIRGIEGKVAVSKYCREHKIPYLGLCLGFQIALIDFARNALNLKDANSTEFDPKAKHPVVDILPEQKEIEGLGGNMRLGGQDVALKEGTAAARLHGNAKSIRRRFRHRFECNPEYIEQFERAGIVFSGKAPKYPIMQILELPKHSFFMATQFHPEFTSRPLNPDP</sequence>
<dbReference type="InterPro" id="IPR033828">
    <property type="entry name" value="GATase1_CTP_Synthase"/>
</dbReference>
<dbReference type="FunFam" id="3.40.50.880:FF:000002">
    <property type="entry name" value="CTP synthase"/>
    <property type="match status" value="1"/>
</dbReference>
<evidence type="ECO:0000259" key="14">
    <source>
        <dbReference type="Pfam" id="PF06418"/>
    </source>
</evidence>
<evidence type="ECO:0000256" key="9">
    <source>
        <dbReference type="ARBA" id="ARBA00022962"/>
    </source>
</evidence>
<dbReference type="InterPro" id="IPR017926">
    <property type="entry name" value="GATASE"/>
</dbReference>
<dbReference type="SUPFAM" id="SSF52317">
    <property type="entry name" value="Class I glutamine amidotransferase-like"/>
    <property type="match status" value="1"/>
</dbReference>
<dbReference type="Gene3D" id="3.40.50.300">
    <property type="entry name" value="P-loop containing nucleotide triphosphate hydrolases"/>
    <property type="match status" value="1"/>
</dbReference>
<evidence type="ECO:0000256" key="8">
    <source>
        <dbReference type="ARBA" id="ARBA00022842"/>
    </source>
</evidence>
<dbReference type="GO" id="GO:0006241">
    <property type="term" value="P:CTP biosynthetic process"/>
    <property type="evidence" value="ECO:0007669"/>
    <property type="project" value="InterPro"/>
</dbReference>
<dbReference type="Pfam" id="PF06418">
    <property type="entry name" value="CTP_synth_N"/>
    <property type="match status" value="1"/>
</dbReference>
<dbReference type="Pfam" id="PF00117">
    <property type="entry name" value="GATase"/>
    <property type="match status" value="1"/>
</dbReference>
<feature type="non-terminal residue" evidence="15">
    <location>
        <position position="533"/>
    </location>
</feature>
<evidence type="ECO:0000256" key="1">
    <source>
        <dbReference type="ARBA" id="ARBA00005171"/>
    </source>
</evidence>
<dbReference type="NCBIfam" id="NF003792">
    <property type="entry name" value="PRK05380.1"/>
    <property type="match status" value="1"/>
</dbReference>
<reference evidence="15" key="1">
    <citation type="submission" date="2021-01" db="EMBL/GenBank/DDBJ databases">
        <title>Active Sulfur Cycling in an Early Earth Analoge.</title>
        <authorList>
            <person name="Hahn C.R."/>
            <person name="Youssef N.H."/>
            <person name="Elshahed M."/>
        </authorList>
    </citation>
    <scope>NUCLEOTIDE SEQUENCE</scope>
    <source>
        <strain evidence="15">Zod_Metabat.1151</strain>
    </source>
</reference>
<dbReference type="PANTHER" id="PTHR11550:SF0">
    <property type="entry name" value="CTP SYNTHASE-RELATED"/>
    <property type="match status" value="1"/>
</dbReference>
<evidence type="ECO:0000313" key="16">
    <source>
        <dbReference type="Proteomes" id="UP000809243"/>
    </source>
</evidence>
<dbReference type="InterPro" id="IPR004468">
    <property type="entry name" value="CTP_synthase"/>
</dbReference>